<gene>
    <name evidence="1" type="ORF">DB32_003930</name>
</gene>
<dbReference type="RefSeq" id="WP_053233947.1">
    <property type="nucleotide sequence ID" value="NZ_CP011125.1"/>
</dbReference>
<keyword evidence="2" id="KW-1185">Reference proteome</keyword>
<evidence type="ECO:0000313" key="2">
    <source>
        <dbReference type="Proteomes" id="UP000034883"/>
    </source>
</evidence>
<evidence type="ECO:0000313" key="1">
    <source>
        <dbReference type="EMBL" id="AKF06781.1"/>
    </source>
</evidence>
<dbReference type="KEGG" id="samy:DB32_003930"/>
<sequence>MGETTTVVLVAERDSEWQSWMDQLCSTGADVRILAQRPAESASAFAARVRAEMQHETVVDEAVLVGGLACDPEVLAARALVVRALTSRMPFAGRLHLDGTPRTRLAMEALAQIVSDQLQASGVEVVSERAPAARPMALPLAA</sequence>
<reference evidence="1 2" key="1">
    <citation type="submission" date="2015-03" db="EMBL/GenBank/DDBJ databases">
        <title>Genome assembly of Sandaracinus amylolyticus DSM 53668.</title>
        <authorList>
            <person name="Sharma G."/>
            <person name="Subramanian S."/>
        </authorList>
    </citation>
    <scope>NUCLEOTIDE SEQUENCE [LARGE SCALE GENOMIC DNA]</scope>
    <source>
        <strain evidence="1 2">DSM 53668</strain>
    </source>
</reference>
<dbReference type="EMBL" id="CP011125">
    <property type="protein sequence ID" value="AKF06781.1"/>
    <property type="molecule type" value="Genomic_DNA"/>
</dbReference>
<dbReference type="Proteomes" id="UP000034883">
    <property type="component" value="Chromosome"/>
</dbReference>
<organism evidence="1 2">
    <name type="scientific">Sandaracinus amylolyticus</name>
    <dbReference type="NCBI Taxonomy" id="927083"/>
    <lineage>
        <taxon>Bacteria</taxon>
        <taxon>Pseudomonadati</taxon>
        <taxon>Myxococcota</taxon>
        <taxon>Polyangia</taxon>
        <taxon>Polyangiales</taxon>
        <taxon>Sandaracinaceae</taxon>
        <taxon>Sandaracinus</taxon>
    </lineage>
</organism>
<name>A0A0F6W3U7_9BACT</name>
<accession>A0A0F6W3U7</accession>
<dbReference type="STRING" id="927083.DB32_003930"/>
<dbReference type="AlphaFoldDB" id="A0A0F6W3U7"/>
<protein>
    <submittedName>
        <fullName evidence="1">Uncharacterized protein</fullName>
    </submittedName>
</protein>
<proteinExistence type="predicted"/>